<dbReference type="PROSITE" id="PS51892">
    <property type="entry name" value="SUBTILASE"/>
    <property type="match status" value="1"/>
</dbReference>
<keyword evidence="16" id="KW-1185">Reference proteome</keyword>
<keyword evidence="4 8" id="KW-0645">Protease</keyword>
<evidence type="ECO:0000256" key="9">
    <source>
        <dbReference type="RuleBase" id="RU003355"/>
    </source>
</evidence>
<accession>A0ABY7V6S2</accession>
<proteinExistence type="inferred from homology"/>
<name>A0ABY7V6S2_9DEIO</name>
<evidence type="ECO:0000259" key="12">
    <source>
        <dbReference type="Pfam" id="PF02225"/>
    </source>
</evidence>
<feature type="domain" description="Inhibitor I9" evidence="13">
    <location>
        <begin position="76"/>
        <end position="123"/>
    </location>
</feature>
<keyword evidence="6 8" id="KW-0378">Hydrolase</keyword>
<evidence type="ECO:0000256" key="6">
    <source>
        <dbReference type="ARBA" id="ARBA00022801"/>
    </source>
</evidence>
<evidence type="ECO:0000256" key="5">
    <source>
        <dbReference type="ARBA" id="ARBA00022729"/>
    </source>
</evidence>
<feature type="domain" description="C5a peptidase/Subtilisin-like protease SBT2-like Fn3-like" evidence="14">
    <location>
        <begin position="624"/>
        <end position="724"/>
    </location>
</feature>
<protein>
    <submittedName>
        <fullName evidence="15">S8 family serine peptidase</fullName>
    </submittedName>
</protein>
<evidence type="ECO:0000256" key="4">
    <source>
        <dbReference type="ARBA" id="ARBA00022670"/>
    </source>
</evidence>
<sequence length="897" mass="93439">MKNTVKSISLLSLALVLGACGTSAPTASAPIGSTPAANRASILKATPNTPTLWFVELAGDPTTLSVQSVSGQQASFRAQAAQQGVKYQEVRSFQTLFNGFSVQASEAEINRISRLPGVLGVYPVKEIAAPKVEVNLTDALTPDMFSAIKMTGADVAQNELGLTGKGIKVGVIDTGIDLEHPAFAGRVVAQYDFVGDDYDFGKPTKPDPIADDCGGHGSHVAGIVGGNDASKGFKGVAPEVSFGAYRVFGCDGSTSEDIMIAAMEQAYKDGMQVVNLSIGSAFENWEGTPSAKVGSRMVKKGMIVVASAGNSGASGQYSMGGVTMGDNVISVASISNTEIEVNKFTLSSGETIPFMAGDPAPTGKAGVTLPITKLATSTTTTATDGCLVGTANPYAAGSLTGKAVLIRRGTCTFYEKAKNAQDAGASAVILYNRDSGYLAPSLTGASSITIPVAFVNDASGAKIDSKIAAGVSMTFADGKISIPSPTANTLDSYSSYGLSADLELKPDISAPGGNIRSAYPLEKGNGGYATLSGTSMASPHVAGAAALMLQAFPNTKAKDMRGLLMNSATLRWYRNPAGTLFTGLPDYVQRQGAGMVDIVGSYYNTVRATPNKLSLGESASFATRNKVVVLKNTWTRTETFKAYHYPALTVGGTTLAPAASQAYATMTINGQDADKADVMVTVPAGGETELNVVITAPAGAPDKSQYGGYIVLESSSGQNMVIPYAGFKGDYQSIQALGNLTIGGASYNFPALFDDKEDTFFEEGEVATAPIDYTFKGIALDPSKPTELTNDAPYVIAQLSHQVRKMTMELLDANGAVVDTLLKQEYLGRNCTNNVALTSNTCDAYNTYAWDGKLSNGNAAANGTYQLRLKALKAQGDESVATDTEVYTTQKFTVARP</sequence>
<dbReference type="PROSITE" id="PS00137">
    <property type="entry name" value="SUBTILASE_HIS"/>
    <property type="match status" value="1"/>
</dbReference>
<dbReference type="InterPro" id="IPR023827">
    <property type="entry name" value="Peptidase_S8_Asp-AS"/>
</dbReference>
<dbReference type="PRINTS" id="PR00723">
    <property type="entry name" value="SUBTILISIN"/>
</dbReference>
<dbReference type="CDD" id="cd07489">
    <property type="entry name" value="Peptidases_S8_5"/>
    <property type="match status" value="1"/>
</dbReference>
<evidence type="ECO:0000259" key="14">
    <source>
        <dbReference type="Pfam" id="PF06280"/>
    </source>
</evidence>
<dbReference type="Pfam" id="PF05922">
    <property type="entry name" value="Inhibitor_I9"/>
    <property type="match status" value="1"/>
</dbReference>
<evidence type="ECO:0000256" key="3">
    <source>
        <dbReference type="ARBA" id="ARBA00022525"/>
    </source>
</evidence>
<dbReference type="SUPFAM" id="SSF52025">
    <property type="entry name" value="PA domain"/>
    <property type="match status" value="1"/>
</dbReference>
<feature type="active site" description="Charge relay system" evidence="8">
    <location>
        <position position="535"/>
    </location>
</feature>
<dbReference type="InterPro" id="IPR036852">
    <property type="entry name" value="Peptidase_S8/S53_dom_sf"/>
</dbReference>
<evidence type="ECO:0000256" key="2">
    <source>
        <dbReference type="ARBA" id="ARBA00022512"/>
    </source>
</evidence>
<feature type="chain" id="PRO_5047037763" evidence="10">
    <location>
        <begin position="30"/>
        <end position="897"/>
    </location>
</feature>
<dbReference type="RefSeq" id="WP_273990324.1">
    <property type="nucleotide sequence ID" value="NZ_BAABQT010000018.1"/>
</dbReference>
<dbReference type="InterPro" id="IPR003137">
    <property type="entry name" value="PA_domain"/>
</dbReference>
<evidence type="ECO:0000256" key="8">
    <source>
        <dbReference type="PROSITE-ProRule" id="PRU01240"/>
    </source>
</evidence>
<feature type="domain" description="PA" evidence="12">
    <location>
        <begin position="382"/>
        <end position="463"/>
    </location>
</feature>
<dbReference type="InterPro" id="IPR022398">
    <property type="entry name" value="Peptidase_S8_His-AS"/>
</dbReference>
<dbReference type="Gene3D" id="2.60.40.4070">
    <property type="match status" value="1"/>
</dbReference>
<feature type="signal peptide" evidence="10">
    <location>
        <begin position="1"/>
        <end position="29"/>
    </location>
</feature>
<dbReference type="PANTHER" id="PTHR43806">
    <property type="entry name" value="PEPTIDASE S8"/>
    <property type="match status" value="1"/>
</dbReference>
<feature type="active site" description="Charge relay system" evidence="8">
    <location>
        <position position="216"/>
    </location>
</feature>
<dbReference type="PROSITE" id="PS00138">
    <property type="entry name" value="SUBTILASE_SER"/>
    <property type="match status" value="1"/>
</dbReference>
<dbReference type="InterPro" id="IPR050131">
    <property type="entry name" value="Peptidase_S8_subtilisin-like"/>
</dbReference>
<keyword evidence="3" id="KW-0964">Secreted</keyword>
<dbReference type="PANTHER" id="PTHR43806:SF66">
    <property type="entry name" value="SERIN ENDOPEPTIDASE"/>
    <property type="match status" value="1"/>
</dbReference>
<evidence type="ECO:0000313" key="16">
    <source>
        <dbReference type="Proteomes" id="UP001217044"/>
    </source>
</evidence>
<dbReference type="Gene3D" id="3.50.30.30">
    <property type="match status" value="1"/>
</dbReference>
<dbReference type="InterPro" id="IPR034187">
    <property type="entry name" value="Peptidases_S8_5"/>
</dbReference>
<dbReference type="SUPFAM" id="SSF52743">
    <property type="entry name" value="Subtilisin-like"/>
    <property type="match status" value="1"/>
</dbReference>
<dbReference type="InterPro" id="IPR010259">
    <property type="entry name" value="S8pro/Inhibitor_I9"/>
</dbReference>
<dbReference type="Proteomes" id="UP001217044">
    <property type="component" value="Chromosome"/>
</dbReference>
<keyword evidence="5 10" id="KW-0732">Signal</keyword>
<feature type="domain" description="Peptidase S8/S53" evidence="11">
    <location>
        <begin position="164"/>
        <end position="569"/>
    </location>
</feature>
<evidence type="ECO:0000313" key="15">
    <source>
        <dbReference type="EMBL" id="WDA59711.1"/>
    </source>
</evidence>
<dbReference type="Pfam" id="PF00082">
    <property type="entry name" value="Peptidase_S8"/>
    <property type="match status" value="1"/>
</dbReference>
<evidence type="ECO:0000256" key="7">
    <source>
        <dbReference type="ARBA" id="ARBA00022825"/>
    </source>
</evidence>
<dbReference type="InterPro" id="IPR010435">
    <property type="entry name" value="C5a/SBT2-like_Fn3"/>
</dbReference>
<dbReference type="PROSITE" id="PS00136">
    <property type="entry name" value="SUBTILASE_ASP"/>
    <property type="match status" value="1"/>
</dbReference>
<dbReference type="InterPro" id="IPR015500">
    <property type="entry name" value="Peptidase_S8_subtilisin-rel"/>
</dbReference>
<gene>
    <name evidence="15" type="ORF">M8445_05765</name>
</gene>
<comment type="similarity">
    <text evidence="1 8 9">Belongs to the peptidase S8 family.</text>
</comment>
<dbReference type="Pfam" id="PF06280">
    <property type="entry name" value="fn3_5"/>
    <property type="match status" value="1"/>
</dbReference>
<evidence type="ECO:0000256" key="10">
    <source>
        <dbReference type="SAM" id="SignalP"/>
    </source>
</evidence>
<evidence type="ECO:0000259" key="13">
    <source>
        <dbReference type="Pfam" id="PF05922"/>
    </source>
</evidence>
<reference evidence="15 16" key="1">
    <citation type="submission" date="2022-12" db="EMBL/GenBank/DDBJ databases">
        <title>Genome Sequence of Deinococcus aquaticus Type Strain PB314.</title>
        <authorList>
            <person name="Albert C."/>
            <person name="Hill J."/>
            <person name="Boren L."/>
            <person name="Scholz-Ng S."/>
            <person name="Fatema N."/>
            <person name="Grosso R."/>
            <person name="Soboslay E."/>
            <person name="Tuohy J."/>
        </authorList>
    </citation>
    <scope>NUCLEOTIDE SEQUENCE [LARGE SCALE GENOMIC DNA]</scope>
    <source>
        <strain evidence="15 16">PB-314</strain>
    </source>
</reference>
<dbReference type="InterPro" id="IPR023828">
    <property type="entry name" value="Peptidase_S8_Ser-AS"/>
</dbReference>
<dbReference type="InterPro" id="IPR000209">
    <property type="entry name" value="Peptidase_S8/S53_dom"/>
</dbReference>
<evidence type="ECO:0000259" key="11">
    <source>
        <dbReference type="Pfam" id="PF00082"/>
    </source>
</evidence>
<evidence type="ECO:0000256" key="1">
    <source>
        <dbReference type="ARBA" id="ARBA00011073"/>
    </source>
</evidence>
<dbReference type="Gene3D" id="3.40.50.200">
    <property type="entry name" value="Peptidase S8/S53 domain"/>
    <property type="match status" value="1"/>
</dbReference>
<keyword evidence="7 8" id="KW-0720">Serine protease</keyword>
<dbReference type="Gene3D" id="2.60.40.1710">
    <property type="entry name" value="Subtilisin-like superfamily"/>
    <property type="match status" value="1"/>
</dbReference>
<dbReference type="PROSITE" id="PS51257">
    <property type="entry name" value="PROKAR_LIPOPROTEIN"/>
    <property type="match status" value="1"/>
</dbReference>
<dbReference type="InterPro" id="IPR046450">
    <property type="entry name" value="PA_dom_sf"/>
</dbReference>
<keyword evidence="2" id="KW-0134">Cell wall</keyword>
<feature type="active site" description="Charge relay system" evidence="8">
    <location>
        <position position="173"/>
    </location>
</feature>
<dbReference type="EMBL" id="CP115165">
    <property type="protein sequence ID" value="WDA59711.1"/>
    <property type="molecule type" value="Genomic_DNA"/>
</dbReference>
<dbReference type="Pfam" id="PF02225">
    <property type="entry name" value="PA"/>
    <property type="match status" value="1"/>
</dbReference>
<organism evidence="15 16">
    <name type="scientific">Deinococcus aquaticus</name>
    <dbReference type="NCBI Taxonomy" id="328692"/>
    <lineage>
        <taxon>Bacteria</taxon>
        <taxon>Thermotogati</taxon>
        <taxon>Deinococcota</taxon>
        <taxon>Deinococci</taxon>
        <taxon>Deinococcales</taxon>
        <taxon>Deinococcaceae</taxon>
        <taxon>Deinococcus</taxon>
    </lineage>
</organism>